<dbReference type="PANTHER" id="PTHR37943:SF1">
    <property type="entry name" value="PROTEIN VES"/>
    <property type="match status" value="1"/>
</dbReference>
<gene>
    <name evidence="2" type="ORF">D7S86_03565</name>
</gene>
<dbReference type="Gene3D" id="2.60.120.10">
    <property type="entry name" value="Jelly Rolls"/>
    <property type="match status" value="1"/>
</dbReference>
<comment type="caution">
    <text evidence="2">The sequence shown here is derived from an EMBL/GenBank/DDBJ whole genome shotgun (WGS) entry which is preliminary data.</text>
</comment>
<dbReference type="CDD" id="cd20293">
    <property type="entry name" value="cupin_HutD_N"/>
    <property type="match status" value="1"/>
</dbReference>
<name>A0A494Y8P3_9BURK</name>
<feature type="region of interest" description="Disordered" evidence="1">
    <location>
        <begin position="1"/>
        <end position="23"/>
    </location>
</feature>
<accession>A0A494Y8P3</accession>
<dbReference type="InterPro" id="IPR010282">
    <property type="entry name" value="Uncharacterised_HutD/Ves"/>
</dbReference>
<evidence type="ECO:0000313" key="2">
    <source>
        <dbReference type="EMBL" id="RKP59004.1"/>
    </source>
</evidence>
<dbReference type="EMBL" id="RBZU01000001">
    <property type="protein sequence ID" value="RKP59004.1"/>
    <property type="molecule type" value="Genomic_DNA"/>
</dbReference>
<evidence type="ECO:0000313" key="3">
    <source>
        <dbReference type="Proteomes" id="UP000270342"/>
    </source>
</evidence>
<keyword evidence="3" id="KW-1185">Reference proteome</keyword>
<protein>
    <submittedName>
        <fullName evidence="2">HutD family protein</fullName>
    </submittedName>
</protein>
<dbReference type="SUPFAM" id="SSF51182">
    <property type="entry name" value="RmlC-like cupins"/>
    <property type="match status" value="1"/>
</dbReference>
<feature type="compositionally biased region" description="Polar residues" evidence="1">
    <location>
        <begin position="11"/>
        <end position="21"/>
    </location>
</feature>
<dbReference type="Proteomes" id="UP000270342">
    <property type="component" value="Unassembled WGS sequence"/>
</dbReference>
<sequence>MPGIARPSTARAHNNSTCLSSRTKRMHNASPIVTFEKISAASRQPVLWKNRGGVTREIARQASTRDDTFDWRVSVADVDQPGPFSTFEHVDRILVVIRGDQMVIRRDDTALRLACWEPYAFPGEAPITAHLPSGPTRDFNLMVRRAHGRGSVHVHRDAESLAMTDGTAVLYCATGAFSIRALDDDGAPVELEEGDALRIDLDADMAFDVQPTRADSVLIDARIVPFVRATRPSA</sequence>
<dbReference type="AlphaFoldDB" id="A0A494Y8P3"/>
<dbReference type="InterPro" id="IPR011051">
    <property type="entry name" value="RmlC_Cupin_sf"/>
</dbReference>
<dbReference type="PANTHER" id="PTHR37943">
    <property type="entry name" value="PROTEIN VES"/>
    <property type="match status" value="1"/>
</dbReference>
<evidence type="ECO:0000256" key="1">
    <source>
        <dbReference type="SAM" id="MobiDB-lite"/>
    </source>
</evidence>
<dbReference type="InterPro" id="IPR014710">
    <property type="entry name" value="RmlC-like_jellyroll"/>
</dbReference>
<organism evidence="2 3">
    <name type="scientific">Pararobbsia silviterrae</name>
    <dbReference type="NCBI Taxonomy" id="1792498"/>
    <lineage>
        <taxon>Bacteria</taxon>
        <taxon>Pseudomonadati</taxon>
        <taxon>Pseudomonadota</taxon>
        <taxon>Betaproteobacteria</taxon>
        <taxon>Burkholderiales</taxon>
        <taxon>Burkholderiaceae</taxon>
        <taxon>Pararobbsia</taxon>
    </lineage>
</organism>
<reference evidence="2 3" key="1">
    <citation type="submission" date="2018-10" db="EMBL/GenBank/DDBJ databases">
        <title>Robbsia sp. DHC34, isolated from soil.</title>
        <authorList>
            <person name="Gao Z.-H."/>
            <person name="Qiu L.-H."/>
        </authorList>
    </citation>
    <scope>NUCLEOTIDE SEQUENCE [LARGE SCALE GENOMIC DNA]</scope>
    <source>
        <strain evidence="2 3">DHC34</strain>
    </source>
</reference>
<dbReference type="Pfam" id="PF05962">
    <property type="entry name" value="HutD"/>
    <property type="match status" value="1"/>
</dbReference>
<proteinExistence type="predicted"/>